<keyword evidence="2" id="KW-0496">Mitochondrion</keyword>
<accession>A0A7D7KTE3</accession>
<reference evidence="2" key="1">
    <citation type="submission" date="2020-06" db="EMBL/GenBank/DDBJ databases">
        <authorList>
            <person name="Sosa-Jimenez V.M."/>
            <person name="Oceguera-Figueroa A."/>
        </authorList>
    </citation>
    <scope>NUCLEOTIDE SEQUENCE</scope>
    <source>
        <strain evidence="2">TABTEA</strain>
        <tissue evidence="2">Esophageal bacteriome</tissue>
    </source>
</reference>
<keyword evidence="1" id="KW-0812">Transmembrane</keyword>
<sequence>MPHLSPMNWITFLLLTWLIITMFITNTWWSLFNYKTCTMIKNFSMTNYWKW</sequence>
<keyword evidence="1" id="KW-0472">Membrane</keyword>
<gene>
    <name evidence="2" type="primary">atp8</name>
</gene>
<proteinExistence type="predicted"/>
<reference evidence="2" key="2">
    <citation type="submission" date="2021-04" db="EMBL/GenBank/DDBJ databases">
        <title>Mitogenome of the blood feeding leech Haementeria acuecueyetzin (Hirudinida: Glossiphoniidae) from Tabasco, Mexico.</title>
        <authorList>
            <person name="Torres-Carrera G."/>
            <person name="Manzano-Marin A."/>
            <person name="Kvist S."/>
        </authorList>
    </citation>
    <scope>NUCLEOTIDE SEQUENCE</scope>
    <source>
        <strain evidence="2">TABTEA</strain>
        <tissue evidence="2">Esophageal bacteriome</tissue>
    </source>
</reference>
<keyword evidence="1" id="KW-1133">Transmembrane helix</keyword>
<geneLocation type="mitochondrion" evidence="2"/>
<name>A0A7D7KTE3_9ANNE</name>
<dbReference type="AlphaFoldDB" id="A0A7D7KTE3"/>
<protein>
    <submittedName>
        <fullName evidence="2">ATP synthase F0 subunit 8</fullName>
    </submittedName>
</protein>
<evidence type="ECO:0000256" key="1">
    <source>
        <dbReference type="SAM" id="Phobius"/>
    </source>
</evidence>
<feature type="transmembrane region" description="Helical" evidence="1">
    <location>
        <begin position="12"/>
        <end position="32"/>
    </location>
</feature>
<evidence type="ECO:0000313" key="2">
    <source>
        <dbReference type="EMBL" id="QMS48896.1"/>
    </source>
</evidence>
<dbReference type="EMBL" id="MT683771">
    <property type="protein sequence ID" value="QMS48896.1"/>
    <property type="molecule type" value="Genomic_DNA"/>
</dbReference>
<organism evidence="2">
    <name type="scientific">Haementeria acuecueyetzin</name>
    <dbReference type="NCBI Taxonomy" id="1130134"/>
    <lineage>
        <taxon>Eukaryota</taxon>
        <taxon>Metazoa</taxon>
        <taxon>Spiralia</taxon>
        <taxon>Lophotrochozoa</taxon>
        <taxon>Annelida</taxon>
        <taxon>Clitellata</taxon>
        <taxon>Hirudinea</taxon>
        <taxon>Rhynchobdellida</taxon>
        <taxon>Glossiphoniidae</taxon>
        <taxon>Haementeria</taxon>
    </lineage>
</organism>